<feature type="non-terminal residue" evidence="1">
    <location>
        <position position="34"/>
    </location>
</feature>
<accession>A0A6J4JKC5</accession>
<protein>
    <submittedName>
        <fullName evidence="1">Uncharacterized protein</fullName>
    </submittedName>
</protein>
<feature type="non-terminal residue" evidence="1">
    <location>
        <position position="1"/>
    </location>
</feature>
<name>A0A6J4JKC5_9CHLR</name>
<sequence length="34" mass="4113">RRIRSERWQEPRSRNETAYQALKSELGQRVAARL</sequence>
<gene>
    <name evidence="1" type="ORF">AVDCRST_MAG93-3134</name>
</gene>
<organism evidence="1">
    <name type="scientific">uncultured Chloroflexia bacterium</name>
    <dbReference type="NCBI Taxonomy" id="1672391"/>
    <lineage>
        <taxon>Bacteria</taxon>
        <taxon>Bacillati</taxon>
        <taxon>Chloroflexota</taxon>
        <taxon>Chloroflexia</taxon>
        <taxon>environmental samples</taxon>
    </lineage>
</organism>
<proteinExistence type="predicted"/>
<dbReference type="AlphaFoldDB" id="A0A6J4JKC5"/>
<reference evidence="1" key="1">
    <citation type="submission" date="2020-02" db="EMBL/GenBank/DDBJ databases">
        <authorList>
            <person name="Meier V. D."/>
        </authorList>
    </citation>
    <scope>NUCLEOTIDE SEQUENCE</scope>
    <source>
        <strain evidence="1">AVDCRST_MAG93</strain>
    </source>
</reference>
<evidence type="ECO:0000313" key="1">
    <source>
        <dbReference type="EMBL" id="CAA9280111.1"/>
    </source>
</evidence>
<dbReference type="EMBL" id="CADCTR010001071">
    <property type="protein sequence ID" value="CAA9280111.1"/>
    <property type="molecule type" value="Genomic_DNA"/>
</dbReference>